<sequence length="153" mass="17195">MESTECEGGDEGDLVNRSTKKVRIRQIEEDQDVVMDTTPAAEKYLTVQSLTMDFNPAQPGMIGKVAKLDFNTDNSDRGSHYGHMKEICPKGVTGSKEFGIGIIRNRREQRQSSGVNKEEAPPNPETYRPWMLAERWGKHTVRIGRKDSGEIQA</sequence>
<accession>A0ABR0R0A8</accession>
<reference evidence="2 3" key="1">
    <citation type="submission" date="2023-03" db="EMBL/GenBank/DDBJ databases">
        <title>WGS of Gossypium arboreum.</title>
        <authorList>
            <person name="Yu D."/>
        </authorList>
    </citation>
    <scope>NUCLEOTIDE SEQUENCE [LARGE SCALE GENOMIC DNA]</scope>
    <source>
        <tissue evidence="2">Leaf</tissue>
    </source>
</reference>
<comment type="caution">
    <text evidence="2">The sequence shown here is derived from an EMBL/GenBank/DDBJ whole genome shotgun (WGS) entry which is preliminary data.</text>
</comment>
<evidence type="ECO:0000313" key="3">
    <source>
        <dbReference type="Proteomes" id="UP001358586"/>
    </source>
</evidence>
<organism evidence="2 3">
    <name type="scientific">Gossypium arboreum</name>
    <name type="common">Tree cotton</name>
    <name type="synonym">Gossypium nanking</name>
    <dbReference type="NCBI Taxonomy" id="29729"/>
    <lineage>
        <taxon>Eukaryota</taxon>
        <taxon>Viridiplantae</taxon>
        <taxon>Streptophyta</taxon>
        <taxon>Embryophyta</taxon>
        <taxon>Tracheophyta</taxon>
        <taxon>Spermatophyta</taxon>
        <taxon>Magnoliopsida</taxon>
        <taxon>eudicotyledons</taxon>
        <taxon>Gunneridae</taxon>
        <taxon>Pentapetalae</taxon>
        <taxon>rosids</taxon>
        <taxon>malvids</taxon>
        <taxon>Malvales</taxon>
        <taxon>Malvaceae</taxon>
        <taxon>Malvoideae</taxon>
        <taxon>Gossypium</taxon>
    </lineage>
</organism>
<name>A0ABR0R0A8_GOSAR</name>
<evidence type="ECO:0000313" key="2">
    <source>
        <dbReference type="EMBL" id="KAK5844654.1"/>
    </source>
</evidence>
<keyword evidence="3" id="KW-1185">Reference proteome</keyword>
<dbReference type="Proteomes" id="UP001358586">
    <property type="component" value="Chromosome 1"/>
</dbReference>
<protein>
    <submittedName>
        <fullName evidence="2">Uncharacterized protein</fullName>
    </submittedName>
</protein>
<gene>
    <name evidence="2" type="ORF">PVK06_000794</name>
</gene>
<feature type="region of interest" description="Disordered" evidence="1">
    <location>
        <begin position="105"/>
        <end position="129"/>
    </location>
</feature>
<feature type="compositionally biased region" description="Basic and acidic residues" evidence="1">
    <location>
        <begin position="105"/>
        <end position="120"/>
    </location>
</feature>
<proteinExistence type="predicted"/>
<dbReference type="EMBL" id="JARKNE010000001">
    <property type="protein sequence ID" value="KAK5844654.1"/>
    <property type="molecule type" value="Genomic_DNA"/>
</dbReference>
<evidence type="ECO:0000256" key="1">
    <source>
        <dbReference type="SAM" id="MobiDB-lite"/>
    </source>
</evidence>